<dbReference type="Proteomes" id="UP001608902">
    <property type="component" value="Unassembled WGS sequence"/>
</dbReference>
<comment type="caution">
    <text evidence="1">The sequence shown here is derived from an EMBL/GenBank/DDBJ whole genome shotgun (WGS) entry which is preliminary data.</text>
</comment>
<protein>
    <submittedName>
        <fullName evidence="1">Uncharacterized protein</fullName>
    </submittedName>
</protein>
<dbReference type="EMBL" id="JBGFUD010007643">
    <property type="protein sequence ID" value="MFH4981665.1"/>
    <property type="molecule type" value="Genomic_DNA"/>
</dbReference>
<dbReference type="AlphaFoldDB" id="A0ABD6ENW8"/>
<organism evidence="1 2">
    <name type="scientific">Gnathostoma spinigerum</name>
    <dbReference type="NCBI Taxonomy" id="75299"/>
    <lineage>
        <taxon>Eukaryota</taxon>
        <taxon>Metazoa</taxon>
        <taxon>Ecdysozoa</taxon>
        <taxon>Nematoda</taxon>
        <taxon>Chromadorea</taxon>
        <taxon>Rhabditida</taxon>
        <taxon>Spirurina</taxon>
        <taxon>Gnathostomatomorpha</taxon>
        <taxon>Gnathostomatoidea</taxon>
        <taxon>Gnathostomatidae</taxon>
        <taxon>Gnathostoma</taxon>
    </lineage>
</organism>
<evidence type="ECO:0000313" key="1">
    <source>
        <dbReference type="EMBL" id="MFH4981665.1"/>
    </source>
</evidence>
<proteinExistence type="predicted"/>
<keyword evidence="2" id="KW-1185">Reference proteome</keyword>
<reference evidence="1 2" key="1">
    <citation type="submission" date="2024-08" db="EMBL/GenBank/DDBJ databases">
        <title>Gnathostoma spinigerum genome.</title>
        <authorList>
            <person name="Gonzalez-Bertolin B."/>
            <person name="Monzon S."/>
            <person name="Zaballos A."/>
            <person name="Jimenez P."/>
            <person name="Dekumyoy P."/>
            <person name="Varona S."/>
            <person name="Cuesta I."/>
            <person name="Sumanam S."/>
            <person name="Adisakwattana P."/>
            <person name="Gasser R.B."/>
            <person name="Hernandez-Gonzalez A."/>
            <person name="Young N.D."/>
            <person name="Perteguer M.J."/>
        </authorList>
    </citation>
    <scope>NUCLEOTIDE SEQUENCE [LARGE SCALE GENOMIC DNA]</scope>
    <source>
        <strain evidence="1">AL3</strain>
        <tissue evidence="1">Liver</tissue>
    </source>
</reference>
<accession>A0ABD6ENW8</accession>
<name>A0ABD6ENW8_9BILA</name>
<evidence type="ECO:0000313" key="2">
    <source>
        <dbReference type="Proteomes" id="UP001608902"/>
    </source>
</evidence>
<sequence length="107" mass="12736">MVMVERKRKILDIDYVSQSNRGFLLFYRYDLCSFQSSKPVLVQKRKPISMAATWETYCYSDVLFVFEKLRRFRVLTVVPQAFTAWSKDFLKMQQAQQPLLSSQVYDS</sequence>
<gene>
    <name evidence="1" type="ORF">AB6A40_008374</name>
</gene>